<evidence type="ECO:0000256" key="5">
    <source>
        <dbReference type="PROSITE-ProRule" id="PRU01091"/>
    </source>
</evidence>
<feature type="region of interest" description="Disordered" evidence="6">
    <location>
        <begin position="253"/>
        <end position="276"/>
    </location>
</feature>
<dbReference type="SUPFAM" id="SSF52540">
    <property type="entry name" value="P-loop containing nucleoside triphosphate hydrolases"/>
    <property type="match status" value="1"/>
</dbReference>
<dbReference type="PANTHER" id="PTHR35807">
    <property type="entry name" value="TRANSCRIPTIONAL REGULATOR REDD-RELATED"/>
    <property type="match status" value="1"/>
</dbReference>
<evidence type="ECO:0000259" key="7">
    <source>
        <dbReference type="PROSITE" id="PS51755"/>
    </source>
</evidence>
<dbReference type="SMART" id="SM00862">
    <property type="entry name" value="Trans_reg_C"/>
    <property type="match status" value="1"/>
</dbReference>
<evidence type="ECO:0000313" key="9">
    <source>
        <dbReference type="Proteomes" id="UP000262538"/>
    </source>
</evidence>
<evidence type="ECO:0000256" key="1">
    <source>
        <dbReference type="ARBA" id="ARBA00005820"/>
    </source>
</evidence>
<keyword evidence="9" id="KW-1185">Reference proteome</keyword>
<dbReference type="InterPro" id="IPR005158">
    <property type="entry name" value="BTAD"/>
</dbReference>
<name>A0ABX9LPM4_9ACTN</name>
<dbReference type="Gene3D" id="1.10.10.10">
    <property type="entry name" value="Winged helix-like DNA-binding domain superfamily/Winged helix DNA-binding domain"/>
    <property type="match status" value="1"/>
</dbReference>
<dbReference type="InterPro" id="IPR041664">
    <property type="entry name" value="AAA_16"/>
</dbReference>
<reference evidence="8 9" key="1">
    <citation type="submission" date="2018-08" db="EMBL/GenBank/DDBJ databases">
        <title>Microbispora. triticiradicis sp. nov., a novel actinomycete isolated from the root of wheat (Triticum aestivum L.)).</title>
        <authorList>
            <person name="Han C."/>
        </authorList>
    </citation>
    <scope>NUCLEOTIDE SEQUENCE [LARGE SCALE GENOMIC DNA]</scope>
    <source>
        <strain evidence="8 9">NEAU-HRDPA2-9</strain>
    </source>
</reference>
<feature type="domain" description="OmpR/PhoB-type" evidence="7">
    <location>
        <begin position="1"/>
        <end position="99"/>
    </location>
</feature>
<comment type="similarity">
    <text evidence="1">Belongs to the AfsR/DnrI/RedD regulatory family.</text>
</comment>
<sequence length="1109" mass="118190">MPVMFRVLGPVEAYVDGVPVDLGGPRPRLLMARLLIAGGATVSVDAILDDLYDGAPPPRALSTLHSYVSVLRRVLEPGRAPRTPSSVLISRPPGYALGPHEVDAEEFLRLARAGEPERALALWRGAPYEEFGDVPWLRPEIERLAEARLVTRERLLGGRVGDPHVVGELEALVAEHPLREGLWELLARTLYALGRQADALEALRSARARLAGELGLDPGPALRRLEEAILTQDPALDRAAIPTRTLVRPAAVRADSVPGGGRAEGSSPERRHVGRASQLDRLTGLAHDVARGVTRGPALAVISGEAGIGKTWLAEAFADRLAADGWQVTWGRCHETSGAPALWPWQQVVRDLGERVPPAAAWATSLRVLLGGPLGGSPGGPVGGSAAPDGPPAEAGEARFLLHQATAAYLETVAADRPLLVVIEDLQWADAASLGLLSDLAPLLRGAIAIVVTVRSGEGSPAVHDTLGLLGRHDALRLPLAGLDPAAVAELSGLRDPASVAALAERTRGNPLFVRETLRLAEDQGLERALTGVPEGLADVLRRRLLNLPAPFRPAVDAAAVLGAGADRSLLAEVAGMSAGTEVDEALDAATAMRILGEDLRFTHDLVRETVYADIPLRARAALHLAALRALERRPGPDLALLARHALAAGPEASADAVRWASATARQAAGRYAYEDAAQWWRRAVEAHGTLPGADPREHVELLLELVRAQLAAGDGFAARQTRAEAVLAADRSGGPLLAARALTSLDAPGLWKFYTYGDVELHTVRRIEEALTALPEEDSELRCRLLGCLGMERYDGSADPRCDTATAEALAMARRLTASGKAGAGLLAITLNARYLGVQLPEHMPELDAIGEELTGLGLPGFELLGHMIRERTRMELFDVAGADRAAERASVLVERLDLPWPRFQHLIWTGTRRLLDGDFEGAANTYAAAAEAGERLNLWHTATALSTALFIRHLTMRDLDGAEELMEQYSPFPAHRQIAGVLVGGWRGDRGPALAARKQGWRPLPRDFGELPGLCLLGEAQIVAGDHDACAHTYRRLLPYEDRIAFGAGTFCAGPVGYFLGRLAHLGQAAGPEAARAHLETAAERCAAGGLSWWAAKITSERDAVPG</sequence>
<evidence type="ECO:0000256" key="3">
    <source>
        <dbReference type="ARBA" id="ARBA00023125"/>
    </source>
</evidence>
<dbReference type="Gene3D" id="3.40.50.300">
    <property type="entry name" value="P-loop containing nucleotide triphosphate hydrolases"/>
    <property type="match status" value="1"/>
</dbReference>
<evidence type="ECO:0000256" key="4">
    <source>
        <dbReference type="ARBA" id="ARBA00023163"/>
    </source>
</evidence>
<dbReference type="EMBL" id="QFZU02000028">
    <property type="protein sequence ID" value="RGA05855.1"/>
    <property type="molecule type" value="Genomic_DNA"/>
</dbReference>
<proteinExistence type="inferred from homology"/>
<dbReference type="Gene3D" id="1.25.40.10">
    <property type="entry name" value="Tetratricopeptide repeat domain"/>
    <property type="match status" value="1"/>
</dbReference>
<keyword evidence="3 5" id="KW-0238">DNA-binding</keyword>
<gene>
    <name evidence="8" type="ORF">DI270_006705</name>
</gene>
<comment type="caution">
    <text evidence="8">The sequence shown here is derived from an EMBL/GenBank/DDBJ whole genome shotgun (WGS) entry which is preliminary data.</text>
</comment>
<protein>
    <recommendedName>
        <fullName evidence="7">OmpR/PhoB-type domain-containing protein</fullName>
    </recommendedName>
</protein>
<dbReference type="InterPro" id="IPR001867">
    <property type="entry name" value="OmpR/PhoB-type_DNA-bd"/>
</dbReference>
<dbReference type="InterPro" id="IPR036388">
    <property type="entry name" value="WH-like_DNA-bd_sf"/>
</dbReference>
<dbReference type="InterPro" id="IPR027417">
    <property type="entry name" value="P-loop_NTPase"/>
</dbReference>
<dbReference type="PANTHER" id="PTHR35807:SF1">
    <property type="entry name" value="TRANSCRIPTIONAL REGULATOR REDD"/>
    <property type="match status" value="1"/>
</dbReference>
<dbReference type="RefSeq" id="WP_111698694.1">
    <property type="nucleotide sequence ID" value="NZ_QFZU02000028.1"/>
</dbReference>
<evidence type="ECO:0000256" key="6">
    <source>
        <dbReference type="SAM" id="MobiDB-lite"/>
    </source>
</evidence>
<dbReference type="SUPFAM" id="SSF46894">
    <property type="entry name" value="C-terminal effector domain of the bipartite response regulators"/>
    <property type="match status" value="1"/>
</dbReference>
<organism evidence="8 9">
    <name type="scientific">Microbispora triticiradicis</name>
    <dbReference type="NCBI Taxonomy" id="2200763"/>
    <lineage>
        <taxon>Bacteria</taxon>
        <taxon>Bacillati</taxon>
        <taxon>Actinomycetota</taxon>
        <taxon>Actinomycetes</taxon>
        <taxon>Streptosporangiales</taxon>
        <taxon>Streptosporangiaceae</taxon>
        <taxon>Microbispora</taxon>
    </lineage>
</organism>
<feature type="DNA-binding region" description="OmpR/PhoB-type" evidence="5">
    <location>
        <begin position="1"/>
        <end position="99"/>
    </location>
</feature>
<keyword evidence="2" id="KW-0805">Transcription regulation</keyword>
<dbReference type="PROSITE" id="PS51755">
    <property type="entry name" value="OMPR_PHOB"/>
    <property type="match status" value="1"/>
</dbReference>
<evidence type="ECO:0000313" key="8">
    <source>
        <dbReference type="EMBL" id="RGA05855.1"/>
    </source>
</evidence>
<dbReference type="Pfam" id="PF13191">
    <property type="entry name" value="AAA_16"/>
    <property type="match status" value="1"/>
</dbReference>
<dbReference type="InterPro" id="IPR051677">
    <property type="entry name" value="AfsR-DnrI-RedD_regulator"/>
</dbReference>
<dbReference type="InterPro" id="IPR016032">
    <property type="entry name" value="Sig_transdc_resp-reg_C-effctor"/>
</dbReference>
<accession>A0ABX9LPM4</accession>
<dbReference type="SMART" id="SM01043">
    <property type="entry name" value="BTAD"/>
    <property type="match status" value="1"/>
</dbReference>
<evidence type="ECO:0000256" key="2">
    <source>
        <dbReference type="ARBA" id="ARBA00023015"/>
    </source>
</evidence>
<keyword evidence="4" id="KW-0804">Transcription</keyword>
<dbReference type="Proteomes" id="UP000262538">
    <property type="component" value="Unassembled WGS sequence"/>
</dbReference>
<dbReference type="Pfam" id="PF03704">
    <property type="entry name" value="BTAD"/>
    <property type="match status" value="1"/>
</dbReference>
<dbReference type="CDD" id="cd15831">
    <property type="entry name" value="BTAD"/>
    <property type="match status" value="1"/>
</dbReference>
<dbReference type="InterPro" id="IPR011990">
    <property type="entry name" value="TPR-like_helical_dom_sf"/>
</dbReference>
<dbReference type="SUPFAM" id="SSF48452">
    <property type="entry name" value="TPR-like"/>
    <property type="match status" value="1"/>
</dbReference>